<evidence type="ECO:0000256" key="8">
    <source>
        <dbReference type="ARBA" id="ARBA00023316"/>
    </source>
</evidence>
<gene>
    <name evidence="11" type="ORF">FIT94_03640</name>
</gene>
<comment type="similarity">
    <text evidence="3">Belongs to the N-acetylmuramoyl-L-alanine amidase 3 family.</text>
</comment>
<sequence>MLKNYYLKIIFILTLGIFPNHIWAKNSIESARVWPAREYTRVTLESIKAISNDQMILKNPDRLVIDLHDIDLNDDLKNLSTKILSSDPNIKQIRVAKFNNQVSRVVIELRTESKINIFSLKPAGGYKHRLVIDVYPRVDELMAFVQDKEKKDLTPSKKEIVLTAPEIKKEKTSQEALLPPQVNKNLNKKIVIALDAGHGGEDSGARGAAGSLEKNITLSIARKLKKIIDDDEQLRAVLTRDDDYFVPLHGRVVKARKLKADLFVSIHADAFTNPEAKGSSVFALSERGATSASAKYLANKENESDLIGGVSLDDKDPMLAKTLLDLSQSATINDSVKLGNFVLEQLGDINDLHKSNVEQAGFAVLKSPDIPSILVETAFISNPKEEQILNNEEHQELLAKNILIGIKKYLASNPNIAKNF</sequence>
<dbReference type="AlphaFoldDB" id="A0AAX1EZB9"/>
<dbReference type="Gene3D" id="3.40.630.40">
    <property type="entry name" value="Zn-dependent exopeptidases"/>
    <property type="match status" value="1"/>
</dbReference>
<comment type="subcellular location">
    <subcellularLocation>
        <location evidence="2">Periplasm</location>
    </subcellularLocation>
</comment>
<dbReference type="RefSeq" id="WP_139867752.1">
    <property type="nucleotide sequence ID" value="NZ_CP040949.1"/>
</dbReference>
<dbReference type="Pfam" id="PF01520">
    <property type="entry name" value="Amidase_3"/>
    <property type="match status" value="1"/>
</dbReference>
<keyword evidence="5" id="KW-0732">Signal</keyword>
<dbReference type="KEGG" id="muv:FIT94_03640"/>
<dbReference type="Pfam" id="PF11741">
    <property type="entry name" value="AMIN"/>
    <property type="match status" value="1"/>
</dbReference>
<dbReference type="InterPro" id="IPR050695">
    <property type="entry name" value="N-acetylmuramoyl_amidase_3"/>
</dbReference>
<dbReference type="SUPFAM" id="SSF53187">
    <property type="entry name" value="Zn-dependent exopeptidases"/>
    <property type="match status" value="1"/>
</dbReference>
<accession>A0AAX1EZB9</accession>
<keyword evidence="8" id="KW-0961">Cell wall biogenesis/degradation</keyword>
<dbReference type="SMART" id="SM00646">
    <property type="entry name" value="Ami_3"/>
    <property type="match status" value="1"/>
</dbReference>
<dbReference type="GO" id="GO:0071555">
    <property type="term" value="P:cell wall organization"/>
    <property type="evidence" value="ECO:0007669"/>
    <property type="project" value="UniProtKB-KW"/>
</dbReference>
<evidence type="ECO:0000256" key="2">
    <source>
        <dbReference type="ARBA" id="ARBA00004418"/>
    </source>
</evidence>
<keyword evidence="6" id="KW-0574">Periplasm</keyword>
<evidence type="ECO:0000256" key="4">
    <source>
        <dbReference type="ARBA" id="ARBA00011901"/>
    </source>
</evidence>
<keyword evidence="7" id="KW-0378">Hydrolase</keyword>
<dbReference type="InterPro" id="IPR002508">
    <property type="entry name" value="MurNAc-LAA_cat"/>
</dbReference>
<evidence type="ECO:0000313" key="11">
    <source>
        <dbReference type="EMBL" id="QDC41163.1"/>
    </source>
</evidence>
<evidence type="ECO:0000256" key="1">
    <source>
        <dbReference type="ARBA" id="ARBA00001561"/>
    </source>
</evidence>
<dbReference type="GO" id="GO:0008745">
    <property type="term" value="F:N-acetylmuramoyl-L-alanine amidase activity"/>
    <property type="evidence" value="ECO:0007669"/>
    <property type="project" value="UniProtKB-EC"/>
</dbReference>
<dbReference type="EC" id="3.5.1.28" evidence="4"/>
<comment type="catalytic activity">
    <reaction evidence="1">
        <text>Hydrolyzes the link between N-acetylmuramoyl residues and L-amino acid residues in certain cell-wall glycopeptides.</text>
        <dbReference type="EC" id="3.5.1.28"/>
    </reaction>
</comment>
<evidence type="ECO:0000256" key="5">
    <source>
        <dbReference type="ARBA" id="ARBA00022729"/>
    </source>
</evidence>
<evidence type="ECO:0000256" key="3">
    <source>
        <dbReference type="ARBA" id="ARBA00010860"/>
    </source>
</evidence>
<proteinExistence type="inferred from homology"/>
<dbReference type="GeneID" id="66284971"/>
<name>A0AAX1EZB9_9PROT</name>
<dbReference type="GO" id="GO:0009253">
    <property type="term" value="P:peptidoglycan catabolic process"/>
    <property type="evidence" value="ECO:0007669"/>
    <property type="project" value="InterPro"/>
</dbReference>
<dbReference type="InterPro" id="IPR021731">
    <property type="entry name" value="AMIN_dom"/>
</dbReference>
<dbReference type="CDD" id="cd02696">
    <property type="entry name" value="MurNAc-LAA"/>
    <property type="match status" value="1"/>
</dbReference>
<protein>
    <recommendedName>
        <fullName evidence="9">N-acetylmuramoyl-L-alanine amidase AmiC</fullName>
        <ecNumber evidence="4">3.5.1.28</ecNumber>
    </recommendedName>
</protein>
<organism evidence="11 12">
    <name type="scientific">Candidatus Methylopumilus universalis</name>
    <dbReference type="NCBI Taxonomy" id="2588536"/>
    <lineage>
        <taxon>Bacteria</taxon>
        <taxon>Pseudomonadati</taxon>
        <taxon>Pseudomonadota</taxon>
        <taxon>Betaproteobacteria</taxon>
        <taxon>Nitrosomonadales</taxon>
        <taxon>Methylophilaceae</taxon>
        <taxon>Candidatus Methylopumilus</taxon>
    </lineage>
</organism>
<dbReference type="Gene3D" id="2.60.40.3500">
    <property type="match status" value="1"/>
</dbReference>
<dbReference type="GO" id="GO:0030288">
    <property type="term" value="C:outer membrane-bounded periplasmic space"/>
    <property type="evidence" value="ECO:0007669"/>
    <property type="project" value="TreeGrafter"/>
</dbReference>
<evidence type="ECO:0000256" key="6">
    <source>
        <dbReference type="ARBA" id="ARBA00022764"/>
    </source>
</evidence>
<dbReference type="PANTHER" id="PTHR30404">
    <property type="entry name" value="N-ACETYLMURAMOYL-L-ALANINE AMIDASE"/>
    <property type="match status" value="1"/>
</dbReference>
<reference evidence="11 12" key="1">
    <citation type="journal article" date="2019" name="ISME J.">
        <title>Evolution in action: habitat transition from sediment to the pelagial leads to genome streamlining in Methylophilaceae.</title>
        <authorList>
            <person name="Salcher M."/>
            <person name="Schaefle D."/>
            <person name="Kaspar M."/>
            <person name="Neuenschwander S.M."/>
            <person name="Ghai R."/>
        </authorList>
    </citation>
    <scope>NUCLEOTIDE SEQUENCE [LARGE SCALE GENOMIC DNA]</scope>
    <source>
        <strain evidence="11 12">MMS-RVI-51</strain>
    </source>
</reference>
<evidence type="ECO:0000256" key="9">
    <source>
        <dbReference type="ARBA" id="ARBA00074581"/>
    </source>
</evidence>
<feature type="domain" description="MurNAc-LAA" evidence="10">
    <location>
        <begin position="252"/>
        <end position="407"/>
    </location>
</feature>
<evidence type="ECO:0000256" key="7">
    <source>
        <dbReference type="ARBA" id="ARBA00022801"/>
    </source>
</evidence>
<dbReference type="EMBL" id="CP040953">
    <property type="protein sequence ID" value="QDC41163.1"/>
    <property type="molecule type" value="Genomic_DNA"/>
</dbReference>
<dbReference type="PANTHER" id="PTHR30404:SF0">
    <property type="entry name" value="N-ACETYLMURAMOYL-L-ALANINE AMIDASE AMIC"/>
    <property type="match status" value="1"/>
</dbReference>
<evidence type="ECO:0000259" key="10">
    <source>
        <dbReference type="SMART" id="SM00646"/>
    </source>
</evidence>
<dbReference type="FunFam" id="3.40.630.40:FF:000001">
    <property type="entry name" value="N-acetylmuramoyl-L-alanine amidase"/>
    <property type="match status" value="1"/>
</dbReference>
<dbReference type="Proteomes" id="UP000314901">
    <property type="component" value="Chromosome"/>
</dbReference>
<evidence type="ECO:0000313" key="12">
    <source>
        <dbReference type="Proteomes" id="UP000314901"/>
    </source>
</evidence>